<evidence type="ECO:0000256" key="1">
    <source>
        <dbReference type="ARBA" id="ARBA00038048"/>
    </source>
</evidence>
<keyword evidence="2" id="KW-1133">Transmembrane helix</keyword>
<comment type="similarity">
    <text evidence="1">Belongs to the saccharopine dehydrogenase family.</text>
</comment>
<dbReference type="FunFam" id="3.40.50.720:FF:000178">
    <property type="entry name" value="Saccharopine dehydrogenase-like oxidoreductase"/>
    <property type="match status" value="1"/>
</dbReference>
<keyword evidence="2" id="KW-0812">Transmembrane</keyword>
<dbReference type="GO" id="GO:0005811">
    <property type="term" value="C:lipid droplet"/>
    <property type="evidence" value="ECO:0007669"/>
    <property type="project" value="TreeGrafter"/>
</dbReference>
<dbReference type="AlphaFoldDB" id="A0A0X3PGI2"/>
<evidence type="ECO:0000313" key="4">
    <source>
        <dbReference type="EMBL" id="JAP50879.1"/>
    </source>
</evidence>
<dbReference type="GO" id="GO:0005739">
    <property type="term" value="C:mitochondrion"/>
    <property type="evidence" value="ECO:0007669"/>
    <property type="project" value="TreeGrafter"/>
</dbReference>
<feature type="transmembrane region" description="Helical" evidence="2">
    <location>
        <begin position="270"/>
        <end position="293"/>
    </location>
</feature>
<dbReference type="EMBL" id="GEEE01015239">
    <property type="protein sequence ID" value="JAP47986.1"/>
    <property type="molecule type" value="Transcribed_RNA"/>
</dbReference>
<keyword evidence="2" id="KW-0472">Membrane</keyword>
<organism evidence="4">
    <name type="scientific">Schistocephalus solidus</name>
    <name type="common">Tapeworm</name>
    <dbReference type="NCBI Taxonomy" id="70667"/>
    <lineage>
        <taxon>Eukaryota</taxon>
        <taxon>Metazoa</taxon>
        <taxon>Spiralia</taxon>
        <taxon>Lophotrochozoa</taxon>
        <taxon>Platyhelminthes</taxon>
        <taxon>Cestoda</taxon>
        <taxon>Eucestoda</taxon>
        <taxon>Diphyllobothriidea</taxon>
        <taxon>Diphyllobothriidae</taxon>
        <taxon>Schistocephalus</taxon>
    </lineage>
</organism>
<sequence length="429" mass="47357">MSSKVYDIVVFGATGYTGSVVVEQLAQYCATVSNITWAVAGRSDTKLEKLLANVADSSGLEFVRRIPRVQASLERPESLLEMAKQARIVLNCVGPYALYGEEVVTACLDGEAHHLDISGEPVFLESTQLNFNERAKEKGVFIIGACGFDSVPSEVGVQYTMENFPGQVNEIESILRFSGETGKIHFGTWESAVNSFGQRNEVAEIRKKLYPCPLPPPAHRQKSRGMLFFDNTVSAWCLPFLGCDQSVVYRSQRYLHSKKEIANPVQFKPYFGVSSLFTALLVLLMGAILGFLAKFEKMRSCLLKYPGLFTFGLVSHEGSTRQQLKSSSFEATFIAKGYDRTSDRSAPPNKTLITRIRGPNPGYITCAICIIQAAVTLLRDLDKMPNEGGVYSPGAAFWKTGYLKRLQESGLVFETVPSAQEDEAEKKSN</sequence>
<dbReference type="InterPro" id="IPR051276">
    <property type="entry name" value="Saccharopine_DH-like_oxidrdct"/>
</dbReference>
<dbReference type="GO" id="GO:0005886">
    <property type="term" value="C:plasma membrane"/>
    <property type="evidence" value="ECO:0007669"/>
    <property type="project" value="TreeGrafter"/>
</dbReference>
<feature type="domain" description="Saccharopine dehydrogenase NADP binding" evidence="3">
    <location>
        <begin position="8"/>
        <end position="143"/>
    </location>
</feature>
<name>A0A0X3PGI2_SCHSO</name>
<dbReference type="InterPro" id="IPR036291">
    <property type="entry name" value="NAD(P)-bd_dom_sf"/>
</dbReference>
<dbReference type="SUPFAM" id="SSF51735">
    <property type="entry name" value="NAD(P)-binding Rossmann-fold domains"/>
    <property type="match status" value="1"/>
</dbReference>
<protein>
    <recommendedName>
        <fullName evidence="3">Saccharopine dehydrogenase NADP binding domain-containing protein</fullName>
    </recommendedName>
</protein>
<dbReference type="GO" id="GO:0009247">
    <property type="term" value="P:glycolipid biosynthetic process"/>
    <property type="evidence" value="ECO:0007669"/>
    <property type="project" value="TreeGrafter"/>
</dbReference>
<accession>A0A0X3PGI2</accession>
<dbReference type="Pfam" id="PF03435">
    <property type="entry name" value="Sacchrp_dh_NADP"/>
    <property type="match status" value="1"/>
</dbReference>
<evidence type="ECO:0000256" key="2">
    <source>
        <dbReference type="SAM" id="Phobius"/>
    </source>
</evidence>
<dbReference type="PANTHER" id="PTHR12286">
    <property type="entry name" value="SACCHAROPINE DEHYDROGENASE-LIKE OXIDOREDUCTASE"/>
    <property type="match status" value="1"/>
</dbReference>
<evidence type="ECO:0000259" key="3">
    <source>
        <dbReference type="Pfam" id="PF03435"/>
    </source>
</evidence>
<dbReference type="EMBL" id="GEEE01012346">
    <property type="protein sequence ID" value="JAP50879.1"/>
    <property type="molecule type" value="Transcribed_RNA"/>
</dbReference>
<reference evidence="4" key="1">
    <citation type="submission" date="2016-01" db="EMBL/GenBank/DDBJ databases">
        <title>Reference transcriptome for the parasite Schistocephalus solidus: insights into the molecular evolution of parasitism.</title>
        <authorList>
            <person name="Hebert F.O."/>
            <person name="Grambauer S."/>
            <person name="Barber I."/>
            <person name="Landry C.R."/>
            <person name="Aubin-Horth N."/>
        </authorList>
    </citation>
    <scope>NUCLEOTIDE SEQUENCE</scope>
</reference>
<dbReference type="Gene3D" id="3.40.50.720">
    <property type="entry name" value="NAD(P)-binding Rossmann-like Domain"/>
    <property type="match status" value="1"/>
</dbReference>
<dbReference type="InterPro" id="IPR005097">
    <property type="entry name" value="Sacchrp_dh_NADP-bd"/>
</dbReference>
<dbReference type="PANTHER" id="PTHR12286:SF5">
    <property type="entry name" value="SACCHAROPINE DEHYDROGENASE-LIKE OXIDOREDUCTASE"/>
    <property type="match status" value="1"/>
</dbReference>
<gene>
    <name evidence="4" type="ORF">TR133581</name>
</gene>
<proteinExistence type="inferred from homology"/>